<protein>
    <recommendedName>
        <fullName evidence="1">Secretion system C-terminal sorting domain-containing protein</fullName>
    </recommendedName>
</protein>
<comment type="caution">
    <text evidence="2">The sequence shown here is derived from an EMBL/GenBank/DDBJ whole genome shotgun (WGS) entry which is preliminary data.</text>
</comment>
<dbReference type="Proteomes" id="UP000248745">
    <property type="component" value="Unassembled WGS sequence"/>
</dbReference>
<dbReference type="AlphaFoldDB" id="A0A2W2B4T8"/>
<evidence type="ECO:0000259" key="1">
    <source>
        <dbReference type="Pfam" id="PF18962"/>
    </source>
</evidence>
<dbReference type="InterPro" id="IPR026444">
    <property type="entry name" value="Secre_tail"/>
</dbReference>
<sequence>MLTFGFSLKAQEHVAPVNYNPFVKTAKKELKPLQRTTAASLPFFDDFTTYSALPDKNNWMENEVYINNTMGVAPITRGVATFDALNANGVPYDSLNRNAVGYADSLTSVPIDLSGHTPGDSLYLSFFYQPAGMGFAPDAGDSLELYMLQRNGEWRQVWSVDGDTSVPFAQVMIPVTDTEFFYSQFQFRFVNIASININDDIWNLDYVRFDANRNINDTAVNDVAFSENPGFMLNDLTYMPYRHFLVNPNSFRANTQNVYVRNNYSTPKSLVFSLDANETTTGAHLSSSSNNPLAIGNYTDLQTSVNVYTNTIASPGTYNKVIFENKFALSGTAATEPKANDTIIQQQIFDNYLAYDDGTAEKSYFLNLFSTLPGKIAIEYNLAQPDTIWGISIYFGRQVPMGTNKFFSAIVYASITPNSPAESVVYEEDLLQPSYDSVNHFWNYRFTTPVLMPAGQFYIGTLQPALSGSDSLYIGLDLNRVGGNHAYYNVLDNWVSSSVSGALMIRPILGENFTPTAVADVHTPKATVVYPNPANDVIYLSQLNSTKPFNFEIADIQGRIVLKGQTSNDKPIGISNFSPGVYTVRSMQNDQWTQPEKIVKL</sequence>
<name>A0A2W2B4T8_9BACT</name>
<dbReference type="EMBL" id="QKTW01000027">
    <property type="protein sequence ID" value="PZF71107.1"/>
    <property type="molecule type" value="Genomic_DNA"/>
</dbReference>
<proteinExistence type="predicted"/>
<dbReference type="Pfam" id="PF18962">
    <property type="entry name" value="Por_Secre_tail"/>
    <property type="match status" value="1"/>
</dbReference>
<gene>
    <name evidence="2" type="ORF">DN068_20635</name>
</gene>
<evidence type="ECO:0000313" key="3">
    <source>
        <dbReference type="Proteomes" id="UP000248745"/>
    </source>
</evidence>
<accession>A0A2W2B4T8</accession>
<feature type="domain" description="Secretion system C-terminal sorting" evidence="1">
    <location>
        <begin position="529"/>
        <end position="599"/>
    </location>
</feature>
<keyword evidence="3" id="KW-1185">Reference proteome</keyword>
<reference evidence="2 3" key="1">
    <citation type="submission" date="2018-06" db="EMBL/GenBank/DDBJ databases">
        <title>Mucibacter soli gen. nov., sp. nov., a new member of the family Chitinophagaceae producing mucin.</title>
        <authorList>
            <person name="Kim M.-K."/>
            <person name="Park S."/>
            <person name="Kim T.-S."/>
            <person name="Joung Y."/>
            <person name="Han J.-H."/>
            <person name="Kim S.B."/>
        </authorList>
    </citation>
    <scope>NUCLEOTIDE SEQUENCE [LARGE SCALE GENOMIC DNA]</scope>
    <source>
        <strain evidence="2 3">R1-15</strain>
    </source>
</reference>
<organism evidence="2 3">
    <name type="scientific">Taibaiella soli</name>
    <dbReference type="NCBI Taxonomy" id="1649169"/>
    <lineage>
        <taxon>Bacteria</taxon>
        <taxon>Pseudomonadati</taxon>
        <taxon>Bacteroidota</taxon>
        <taxon>Chitinophagia</taxon>
        <taxon>Chitinophagales</taxon>
        <taxon>Chitinophagaceae</taxon>
        <taxon>Taibaiella</taxon>
    </lineage>
</organism>
<evidence type="ECO:0000313" key="2">
    <source>
        <dbReference type="EMBL" id="PZF71107.1"/>
    </source>
</evidence>
<dbReference type="NCBIfam" id="TIGR04183">
    <property type="entry name" value="Por_Secre_tail"/>
    <property type="match status" value="1"/>
</dbReference>